<dbReference type="HAMAP" id="MF_00368">
    <property type="entry name" value="Ribosomal_bL12"/>
    <property type="match status" value="1"/>
</dbReference>
<comment type="similarity">
    <text evidence="1">Belongs to the bacterial ribosomal protein bL12 family.</text>
</comment>
<dbReference type="AlphaFoldDB" id="A0A6J7NQG2"/>
<dbReference type="PANTHER" id="PTHR45987:SF4">
    <property type="entry name" value="LARGE RIBOSOMAL SUBUNIT PROTEIN BL12M"/>
    <property type="match status" value="1"/>
</dbReference>
<evidence type="ECO:0000256" key="3">
    <source>
        <dbReference type="ARBA" id="ARBA00023274"/>
    </source>
</evidence>
<dbReference type="CDD" id="cd00387">
    <property type="entry name" value="Ribosomal_L7_L12"/>
    <property type="match status" value="1"/>
</dbReference>
<gene>
    <name evidence="6" type="ORF">UFOPK2754_02849</name>
    <name evidence="7" type="ORF">UFOPK3139_01402</name>
    <name evidence="8" type="ORF">UFOPK3543_01172</name>
    <name evidence="9" type="ORF">UFOPK3967_01134</name>
</gene>
<evidence type="ECO:0000259" key="5">
    <source>
        <dbReference type="Pfam" id="PF16320"/>
    </source>
</evidence>
<organism evidence="9">
    <name type="scientific">freshwater metagenome</name>
    <dbReference type="NCBI Taxonomy" id="449393"/>
    <lineage>
        <taxon>unclassified sequences</taxon>
        <taxon>metagenomes</taxon>
        <taxon>ecological metagenomes</taxon>
    </lineage>
</organism>
<evidence type="ECO:0000256" key="1">
    <source>
        <dbReference type="ARBA" id="ARBA00007197"/>
    </source>
</evidence>
<evidence type="ECO:0000259" key="4">
    <source>
        <dbReference type="Pfam" id="PF00542"/>
    </source>
</evidence>
<dbReference type="GO" id="GO:0006412">
    <property type="term" value="P:translation"/>
    <property type="evidence" value="ECO:0007669"/>
    <property type="project" value="InterPro"/>
</dbReference>
<dbReference type="SUPFAM" id="SSF48300">
    <property type="entry name" value="Ribosomal protein L7/12, oligomerisation (N-terminal) domain"/>
    <property type="match status" value="1"/>
</dbReference>
<keyword evidence="2" id="KW-0689">Ribosomal protein</keyword>
<dbReference type="EMBL" id="CAFABA010000051">
    <property type="protein sequence ID" value="CAB4830398.1"/>
    <property type="molecule type" value="Genomic_DNA"/>
</dbReference>
<reference evidence="9" key="1">
    <citation type="submission" date="2020-05" db="EMBL/GenBank/DDBJ databases">
        <authorList>
            <person name="Chiriac C."/>
            <person name="Salcher M."/>
            <person name="Ghai R."/>
            <person name="Kavagutti S V."/>
        </authorList>
    </citation>
    <scope>NUCLEOTIDE SEQUENCE</scope>
</reference>
<protein>
    <submittedName>
        <fullName evidence="9">Unannotated protein</fullName>
    </submittedName>
</protein>
<dbReference type="GO" id="GO:0003735">
    <property type="term" value="F:structural constituent of ribosome"/>
    <property type="evidence" value="ECO:0007669"/>
    <property type="project" value="InterPro"/>
</dbReference>
<keyword evidence="3" id="KW-0687">Ribonucleoprotein</keyword>
<dbReference type="Gene3D" id="3.30.1390.10">
    <property type="match status" value="1"/>
</dbReference>
<dbReference type="NCBIfam" id="TIGR00855">
    <property type="entry name" value="L12"/>
    <property type="match status" value="1"/>
</dbReference>
<evidence type="ECO:0000313" key="9">
    <source>
        <dbReference type="EMBL" id="CAB4993029.1"/>
    </source>
</evidence>
<proteinExistence type="inferred from homology"/>
<dbReference type="InterPro" id="IPR013823">
    <property type="entry name" value="Ribosomal_bL12_C"/>
</dbReference>
<sequence length="127" mass="13430">MTTKDEILDAIAGMTVLELKELKEAFEEKFGVTAAAPAMAFNPAMMGGGEAAAVVEEQDEFDVILLAAGEKKINVIKEVRTLTNLGLKEAKDLVDGAPKPVLEKVSKEDAEKAKAQLEGAGASVELK</sequence>
<dbReference type="EMBL" id="CAFBOS010000057">
    <property type="protein sequence ID" value="CAB4993029.1"/>
    <property type="molecule type" value="Genomic_DNA"/>
</dbReference>
<dbReference type="Gene3D" id="1.20.5.710">
    <property type="entry name" value="Single helix bin"/>
    <property type="match status" value="1"/>
</dbReference>
<evidence type="ECO:0000313" key="8">
    <source>
        <dbReference type="EMBL" id="CAB4906396.1"/>
    </source>
</evidence>
<dbReference type="PANTHER" id="PTHR45987">
    <property type="entry name" value="39S RIBOSOMAL PROTEIN L12"/>
    <property type="match status" value="1"/>
</dbReference>
<dbReference type="InterPro" id="IPR014719">
    <property type="entry name" value="Ribosomal_bL12_C/ClpS-like"/>
</dbReference>
<dbReference type="Pfam" id="PF16320">
    <property type="entry name" value="Ribosomal_L12_N"/>
    <property type="match status" value="1"/>
</dbReference>
<evidence type="ECO:0000313" key="7">
    <source>
        <dbReference type="EMBL" id="CAB4830398.1"/>
    </source>
</evidence>
<dbReference type="FunFam" id="3.30.1390.10:FF:000001">
    <property type="entry name" value="50S ribosomal protein L7/L12"/>
    <property type="match status" value="1"/>
</dbReference>
<accession>A0A6J7NQG2</accession>
<feature type="domain" description="Large ribosomal subunit protein bL12 C-terminal" evidence="4">
    <location>
        <begin position="61"/>
        <end position="127"/>
    </location>
</feature>
<dbReference type="Pfam" id="PF00542">
    <property type="entry name" value="Ribosomal_L12"/>
    <property type="match status" value="1"/>
</dbReference>
<dbReference type="InterPro" id="IPR036235">
    <property type="entry name" value="Ribosomal_bL12_oligo_N_sf"/>
</dbReference>
<evidence type="ECO:0000256" key="2">
    <source>
        <dbReference type="ARBA" id="ARBA00022980"/>
    </source>
</evidence>
<dbReference type="SUPFAM" id="SSF54736">
    <property type="entry name" value="ClpS-like"/>
    <property type="match status" value="1"/>
</dbReference>
<feature type="domain" description="Large ribosomal subunit protein bL12 oligomerization" evidence="5">
    <location>
        <begin position="3"/>
        <end position="52"/>
    </location>
</feature>
<name>A0A6J7NQG2_9ZZZZ</name>
<dbReference type="GO" id="GO:0022625">
    <property type="term" value="C:cytosolic large ribosomal subunit"/>
    <property type="evidence" value="ECO:0007669"/>
    <property type="project" value="TreeGrafter"/>
</dbReference>
<evidence type="ECO:0000313" key="6">
    <source>
        <dbReference type="EMBL" id="CAB4766853.1"/>
    </source>
</evidence>
<dbReference type="EMBL" id="CAFBMH010000034">
    <property type="protein sequence ID" value="CAB4906396.1"/>
    <property type="molecule type" value="Genomic_DNA"/>
</dbReference>
<dbReference type="InterPro" id="IPR008932">
    <property type="entry name" value="Ribosomal_bL12_oligo"/>
</dbReference>
<dbReference type="GO" id="GO:0003729">
    <property type="term" value="F:mRNA binding"/>
    <property type="evidence" value="ECO:0007669"/>
    <property type="project" value="TreeGrafter"/>
</dbReference>
<dbReference type="EMBL" id="CAEZYR010000150">
    <property type="protein sequence ID" value="CAB4766853.1"/>
    <property type="molecule type" value="Genomic_DNA"/>
</dbReference>
<dbReference type="InterPro" id="IPR000206">
    <property type="entry name" value="Ribosomal_bL12"/>
</dbReference>